<reference evidence="3 4" key="1">
    <citation type="submission" date="2016-09" db="EMBL/GenBank/DDBJ databases">
        <title>genome sequence of Mycobacterium sp. 739 SCH.</title>
        <authorList>
            <person name="Greninger A.L."/>
            <person name="Qin X."/>
            <person name="Jerome K."/>
            <person name="Vora S."/>
            <person name="Quinn K."/>
        </authorList>
    </citation>
    <scope>NUCLEOTIDE SEQUENCE [LARGE SCALE GENOMIC DNA]</scope>
    <source>
        <strain evidence="3 4">SCH</strain>
    </source>
</reference>
<dbReference type="Proteomes" id="UP000178953">
    <property type="component" value="Unassembled WGS sequence"/>
</dbReference>
<feature type="domain" description="Sialate O-acetylesterase" evidence="2">
    <location>
        <begin position="50"/>
        <end position="282"/>
    </location>
</feature>
<keyword evidence="1" id="KW-0378">Hydrolase</keyword>
<evidence type="ECO:0000256" key="1">
    <source>
        <dbReference type="ARBA" id="ARBA00022801"/>
    </source>
</evidence>
<comment type="caution">
    <text evidence="3">The sequence shown here is derived from an EMBL/GenBank/DDBJ whole genome shotgun (WGS) entry which is preliminary data.</text>
</comment>
<dbReference type="Gene3D" id="3.40.50.1110">
    <property type="entry name" value="SGNH hydrolase"/>
    <property type="match status" value="1"/>
</dbReference>
<gene>
    <name evidence="3" type="ORF">BEL07_17185</name>
</gene>
<dbReference type="PANTHER" id="PTHR31988">
    <property type="entry name" value="ESTERASE, PUTATIVE (DUF303)-RELATED"/>
    <property type="match status" value="1"/>
</dbReference>
<dbReference type="SUPFAM" id="SSF52266">
    <property type="entry name" value="SGNH hydrolase"/>
    <property type="match status" value="1"/>
</dbReference>
<dbReference type="InterPro" id="IPR005181">
    <property type="entry name" value="SASA"/>
</dbReference>
<dbReference type="PANTHER" id="PTHR31988:SF19">
    <property type="entry name" value="9-O-ACETYL-N-ACETYLNEURAMINIC ACID DEACETYLASE-RELATED"/>
    <property type="match status" value="1"/>
</dbReference>
<dbReference type="RefSeq" id="WP_070354337.1">
    <property type="nucleotide sequence ID" value="NZ_CP043474.1"/>
</dbReference>
<dbReference type="OrthoDB" id="9758772at2"/>
<dbReference type="InterPro" id="IPR052940">
    <property type="entry name" value="Carb_Esterase_6"/>
</dbReference>
<organism evidence="3 4">
    <name type="scientific">Mycolicibacterium grossiae</name>
    <dbReference type="NCBI Taxonomy" id="1552759"/>
    <lineage>
        <taxon>Bacteria</taxon>
        <taxon>Bacillati</taxon>
        <taxon>Actinomycetota</taxon>
        <taxon>Actinomycetes</taxon>
        <taxon>Mycobacteriales</taxon>
        <taxon>Mycobacteriaceae</taxon>
        <taxon>Mycolicibacterium</taxon>
    </lineage>
</organism>
<evidence type="ECO:0000313" key="3">
    <source>
        <dbReference type="EMBL" id="OFJ52465.1"/>
    </source>
</evidence>
<keyword evidence="4" id="KW-1185">Reference proteome</keyword>
<dbReference type="AlphaFoldDB" id="A0A1E8Q1L7"/>
<dbReference type="EMBL" id="MCHX01000039">
    <property type="protein sequence ID" value="OFJ52465.1"/>
    <property type="molecule type" value="Genomic_DNA"/>
</dbReference>
<name>A0A1E8Q1L7_9MYCO</name>
<dbReference type="Pfam" id="PF03629">
    <property type="entry name" value="SASA"/>
    <property type="match status" value="1"/>
</dbReference>
<dbReference type="InterPro" id="IPR036514">
    <property type="entry name" value="SGNH_hydro_sf"/>
</dbReference>
<protein>
    <submittedName>
        <fullName evidence="3">Sialate O-acetylesterase</fullName>
    </submittedName>
</protein>
<sequence length="302" mass="33019">MVAREKRNPDGDSPLWRRLLIEAKCTVKRRIAKPGVPVDPPAEPYLVVPILGQSNAFGMGLPLDPEGLDRPHPRVHQWAMSGPSKGTVVLGVDPLFHEIPARRVGFGVTFAKRLADETGRAVLLVPGARGDTSFTPKNGYTWDGADTTTRTNLYRQAVAAIDAALAAHPGSEVAAILWHQGETDVPLMEPRVYQGKLDTMIADLRSRYGARTPVVLGQMVPEEMERSGKPYAGIDAVHQDTPNRLPDTAFVPGPRDAFNSDADRHYSAAGLRELAERMWSAYRETWPDALARYRVAGAGKGE</sequence>
<proteinExistence type="predicted"/>
<dbReference type="GO" id="GO:0016787">
    <property type="term" value="F:hydrolase activity"/>
    <property type="evidence" value="ECO:0007669"/>
    <property type="project" value="UniProtKB-KW"/>
</dbReference>
<accession>A0A1E8Q1L7</accession>
<evidence type="ECO:0000259" key="2">
    <source>
        <dbReference type="Pfam" id="PF03629"/>
    </source>
</evidence>
<evidence type="ECO:0000313" key="4">
    <source>
        <dbReference type="Proteomes" id="UP000178953"/>
    </source>
</evidence>